<reference evidence="2" key="1">
    <citation type="journal article" date="2021" name="PeerJ">
        <title>Extensive microbial diversity within the chicken gut microbiome revealed by metagenomics and culture.</title>
        <authorList>
            <person name="Gilroy R."/>
            <person name="Ravi A."/>
            <person name="Getino M."/>
            <person name="Pursley I."/>
            <person name="Horton D.L."/>
            <person name="Alikhan N.F."/>
            <person name="Baker D."/>
            <person name="Gharbi K."/>
            <person name="Hall N."/>
            <person name="Watson M."/>
            <person name="Adriaenssens E.M."/>
            <person name="Foster-Nyarko E."/>
            <person name="Jarju S."/>
            <person name="Secka A."/>
            <person name="Antonio M."/>
            <person name="Oren A."/>
            <person name="Chaudhuri R.R."/>
            <person name="La Ragione R."/>
            <person name="Hildebrand F."/>
            <person name="Pallen M.J."/>
        </authorList>
    </citation>
    <scope>NUCLEOTIDE SEQUENCE</scope>
    <source>
        <strain evidence="2">CHK121-7720</strain>
    </source>
</reference>
<proteinExistence type="predicted"/>
<dbReference type="GO" id="GO:0004826">
    <property type="term" value="F:phenylalanine-tRNA ligase activity"/>
    <property type="evidence" value="ECO:0007669"/>
    <property type="project" value="InterPro"/>
</dbReference>
<evidence type="ECO:0000259" key="1">
    <source>
        <dbReference type="SMART" id="SM00873"/>
    </source>
</evidence>
<reference evidence="2" key="2">
    <citation type="submission" date="2021-09" db="EMBL/GenBank/DDBJ databases">
        <authorList>
            <person name="Gilroy R."/>
        </authorList>
    </citation>
    <scope>NUCLEOTIDE SEQUENCE</scope>
    <source>
        <strain evidence="2">CHK121-7720</strain>
    </source>
</reference>
<dbReference type="GO" id="GO:0003723">
    <property type="term" value="F:RNA binding"/>
    <property type="evidence" value="ECO:0007669"/>
    <property type="project" value="InterPro"/>
</dbReference>
<dbReference type="Gene3D" id="3.50.40.10">
    <property type="entry name" value="Phenylalanyl-trna Synthetase, Chain B, domain 3"/>
    <property type="match status" value="1"/>
</dbReference>
<protein>
    <recommendedName>
        <fullName evidence="1">B3/B4 tRNA-binding domain-containing protein</fullName>
    </recommendedName>
</protein>
<dbReference type="InterPro" id="IPR020825">
    <property type="entry name" value="Phe-tRNA_synthase-like_B3/B4"/>
</dbReference>
<evidence type="ECO:0000313" key="2">
    <source>
        <dbReference type="EMBL" id="HJG89984.1"/>
    </source>
</evidence>
<accession>A0A921MSX1</accession>
<feature type="domain" description="B3/B4 tRNA-binding" evidence="1">
    <location>
        <begin position="63"/>
        <end position="211"/>
    </location>
</feature>
<gene>
    <name evidence="2" type="ORF">K8U91_11015</name>
</gene>
<dbReference type="InterPro" id="IPR005146">
    <property type="entry name" value="B3/B4_tRNA-bd"/>
</dbReference>
<dbReference type="RefSeq" id="WP_025278973.1">
    <property type="nucleotide sequence ID" value="NZ_CALUJX010000001.1"/>
</dbReference>
<dbReference type="SUPFAM" id="SSF56037">
    <property type="entry name" value="PheT/TilS domain"/>
    <property type="match status" value="1"/>
</dbReference>
<dbReference type="Proteomes" id="UP000757103">
    <property type="component" value="Unassembled WGS sequence"/>
</dbReference>
<sequence length="229" mass="25213">MKNVSIEKDFATVCPALRIGVIEARVTNSESNPALWQLIGDEESRITAAYRLDEINKRPAIQATRKAYRAFGKDPNRYRVSSEALCRRIVKGMGIYRIDTLVDLGNLVSIRAGYSIGAFDADHIDGDTITLGVGREGELFHGIGRGVLNIEGLPVYRDRTGGIGTPTSDEERTKISLDTRHLLMLINAYGQEMPLDEAIGWAVELLQRFVAATDITTTIVAASQFDLSK</sequence>
<dbReference type="PANTHER" id="PTHR39209:SF2">
    <property type="entry name" value="CYTOPLASMIC PROTEIN"/>
    <property type="match status" value="1"/>
</dbReference>
<dbReference type="GeneID" id="90529636"/>
<dbReference type="AlphaFoldDB" id="A0A921MSX1"/>
<organism evidence="2 3">
    <name type="scientific">Barnesiella viscericola</name>
    <dbReference type="NCBI Taxonomy" id="397865"/>
    <lineage>
        <taxon>Bacteria</taxon>
        <taxon>Pseudomonadati</taxon>
        <taxon>Bacteroidota</taxon>
        <taxon>Bacteroidia</taxon>
        <taxon>Bacteroidales</taxon>
        <taxon>Barnesiellaceae</taxon>
        <taxon>Barnesiella</taxon>
    </lineage>
</organism>
<dbReference type="EMBL" id="DYUD01000030">
    <property type="protein sequence ID" value="HJG89984.1"/>
    <property type="molecule type" value="Genomic_DNA"/>
</dbReference>
<dbReference type="SMART" id="SM00873">
    <property type="entry name" value="B3_4"/>
    <property type="match status" value="1"/>
</dbReference>
<dbReference type="PANTHER" id="PTHR39209">
    <property type="match status" value="1"/>
</dbReference>
<evidence type="ECO:0000313" key="3">
    <source>
        <dbReference type="Proteomes" id="UP000757103"/>
    </source>
</evidence>
<comment type="caution">
    <text evidence="2">The sequence shown here is derived from an EMBL/GenBank/DDBJ whole genome shotgun (WGS) entry which is preliminary data.</text>
</comment>
<name>A0A921MSX1_9BACT</name>
<dbReference type="Pfam" id="PF03483">
    <property type="entry name" value="B3_4"/>
    <property type="match status" value="1"/>
</dbReference>